<keyword evidence="3" id="KW-1185">Reference proteome</keyword>
<feature type="coiled-coil region" evidence="1">
    <location>
        <begin position="6"/>
        <end position="74"/>
    </location>
</feature>
<dbReference type="RefSeq" id="WP_271715224.1">
    <property type="nucleotide sequence ID" value="NZ_AP024169.1"/>
</dbReference>
<organism evidence="2 3">
    <name type="scientific">Anaeromicropila herbilytica</name>
    <dbReference type="NCBI Taxonomy" id="2785025"/>
    <lineage>
        <taxon>Bacteria</taxon>
        <taxon>Bacillati</taxon>
        <taxon>Bacillota</taxon>
        <taxon>Clostridia</taxon>
        <taxon>Lachnospirales</taxon>
        <taxon>Lachnospiraceae</taxon>
        <taxon>Anaeromicropila</taxon>
    </lineage>
</organism>
<gene>
    <name evidence="2" type="ORF">bsdtb5_12650</name>
</gene>
<accession>A0A7R7EJK6</accession>
<keyword evidence="1" id="KW-0175">Coiled coil</keyword>
<proteinExistence type="predicted"/>
<dbReference type="Proteomes" id="UP000595897">
    <property type="component" value="Chromosome"/>
</dbReference>
<reference evidence="2 3" key="1">
    <citation type="submission" date="2020-11" db="EMBL/GenBank/DDBJ databases">
        <title>Draft genome sequencing of a Lachnospiraceae strain isolated from anoxic soil subjected to BSD treatment.</title>
        <authorList>
            <person name="Uek A."/>
            <person name="Tonouchi A."/>
        </authorList>
    </citation>
    <scope>NUCLEOTIDE SEQUENCE [LARGE SCALE GENOMIC DNA]</scope>
    <source>
        <strain evidence="2 3">TB5</strain>
    </source>
</reference>
<evidence type="ECO:0000256" key="1">
    <source>
        <dbReference type="SAM" id="Coils"/>
    </source>
</evidence>
<dbReference type="KEGG" id="ahb:bsdtb5_12650"/>
<dbReference type="AlphaFoldDB" id="A0A7R7EJK6"/>
<sequence>MYVVNLDQLVDAYQALKEQKNILKSKIEELSRTATTLRTLSGMEEILLQIHQIITDLEKEYNGMQQMMQVLDKASISYLNCERRIVDEYEEATLHFKKTQVGYTNLDELNGMLSTLKFK</sequence>
<protein>
    <submittedName>
        <fullName evidence="2">Uncharacterized protein</fullName>
    </submittedName>
</protein>
<dbReference type="EMBL" id="AP024169">
    <property type="protein sequence ID" value="BCN29970.1"/>
    <property type="molecule type" value="Genomic_DNA"/>
</dbReference>
<evidence type="ECO:0000313" key="3">
    <source>
        <dbReference type="Proteomes" id="UP000595897"/>
    </source>
</evidence>
<evidence type="ECO:0000313" key="2">
    <source>
        <dbReference type="EMBL" id="BCN29970.1"/>
    </source>
</evidence>
<name>A0A7R7EJK6_9FIRM</name>